<keyword evidence="1" id="KW-0812">Transmembrane</keyword>
<feature type="transmembrane region" description="Helical" evidence="1">
    <location>
        <begin position="12"/>
        <end position="35"/>
    </location>
</feature>
<keyword evidence="1" id="KW-0472">Membrane</keyword>
<protein>
    <recommendedName>
        <fullName evidence="5">PARP catalytic domain-containing protein</fullName>
    </recommendedName>
</protein>
<keyword evidence="1" id="KW-1133">Transmembrane helix</keyword>
<dbReference type="SUPFAM" id="SSF56399">
    <property type="entry name" value="ADP-ribosylation"/>
    <property type="match status" value="1"/>
</dbReference>
<evidence type="ECO:0008006" key="5">
    <source>
        <dbReference type="Google" id="ProtNLM"/>
    </source>
</evidence>
<dbReference type="AlphaFoldDB" id="A0A814JN93"/>
<evidence type="ECO:0000313" key="4">
    <source>
        <dbReference type="Proteomes" id="UP000663829"/>
    </source>
</evidence>
<dbReference type="Proteomes" id="UP000663829">
    <property type="component" value="Unassembled WGS sequence"/>
</dbReference>
<dbReference type="OrthoDB" id="9985077at2759"/>
<proteinExistence type="predicted"/>
<sequence length="457" mass="52261">MCYDSCCYRRLPTWYILLAIGELIFGIIRLASYFSTSASPLKEEKPDSIMTAGFILDWIGSLAPTLMGIIVGFILLVFVLRTLYHVCCESDNQVRPTDDTSLTLTCAQYLLCSRPMNRFVALNCNCPFYIPRPRLRFIIRLTFLLFSILLRILAIILYATSKSQGPKVGLAVVCTFSLIFPSLAVALDFYQYRVWWHYQPSCDNLSRRTLSHKHVRYIPYHLVGKNRNNMHMGNKPCDSTNSAVKCPNRRLEHLLIFHLDDYKPQERWGLLPPDEAMTYVGFHRTTAQSAVLITHSDFRPSMTAPQMLGFGVYFARSIARTEGKARFSGALICAQIRMGRVKEVKHNQLHTVGNSNTWWADFDTVYYNHENDDRDEFCVKDPAQILRWVIVVDESNDTIVREYGLDTEFDDTRSESRKVIVVKKSLAVKTLGSSGRGTVNLIQVNLGSMYNIAKLQK</sequence>
<dbReference type="Gene3D" id="3.90.228.10">
    <property type="match status" value="1"/>
</dbReference>
<reference evidence="2" key="1">
    <citation type="submission" date="2021-02" db="EMBL/GenBank/DDBJ databases">
        <authorList>
            <person name="Nowell W R."/>
        </authorList>
    </citation>
    <scope>NUCLEOTIDE SEQUENCE</scope>
</reference>
<dbReference type="EMBL" id="CAJNOQ010003992">
    <property type="protein sequence ID" value="CAF1039477.1"/>
    <property type="molecule type" value="Genomic_DNA"/>
</dbReference>
<accession>A0A814JN93</accession>
<evidence type="ECO:0000313" key="2">
    <source>
        <dbReference type="EMBL" id="CAF1039477.1"/>
    </source>
</evidence>
<gene>
    <name evidence="2" type="ORF">GPM918_LOCUS15700</name>
    <name evidence="3" type="ORF">SRO942_LOCUS15700</name>
</gene>
<evidence type="ECO:0000313" key="3">
    <source>
        <dbReference type="EMBL" id="CAF3809783.1"/>
    </source>
</evidence>
<feature type="transmembrane region" description="Helical" evidence="1">
    <location>
        <begin position="170"/>
        <end position="190"/>
    </location>
</feature>
<feature type="transmembrane region" description="Helical" evidence="1">
    <location>
        <begin position="137"/>
        <end position="158"/>
    </location>
</feature>
<comment type="caution">
    <text evidence="2">The sequence shown here is derived from an EMBL/GenBank/DDBJ whole genome shotgun (WGS) entry which is preliminary data.</text>
</comment>
<dbReference type="EMBL" id="CAJOBC010003992">
    <property type="protein sequence ID" value="CAF3809783.1"/>
    <property type="molecule type" value="Genomic_DNA"/>
</dbReference>
<keyword evidence="4" id="KW-1185">Reference proteome</keyword>
<evidence type="ECO:0000256" key="1">
    <source>
        <dbReference type="SAM" id="Phobius"/>
    </source>
</evidence>
<feature type="transmembrane region" description="Helical" evidence="1">
    <location>
        <begin position="55"/>
        <end position="80"/>
    </location>
</feature>
<name>A0A814JN93_9BILA</name>
<organism evidence="2 4">
    <name type="scientific">Didymodactylos carnosus</name>
    <dbReference type="NCBI Taxonomy" id="1234261"/>
    <lineage>
        <taxon>Eukaryota</taxon>
        <taxon>Metazoa</taxon>
        <taxon>Spiralia</taxon>
        <taxon>Gnathifera</taxon>
        <taxon>Rotifera</taxon>
        <taxon>Eurotatoria</taxon>
        <taxon>Bdelloidea</taxon>
        <taxon>Philodinida</taxon>
        <taxon>Philodinidae</taxon>
        <taxon>Didymodactylos</taxon>
    </lineage>
</organism>
<dbReference type="Proteomes" id="UP000681722">
    <property type="component" value="Unassembled WGS sequence"/>
</dbReference>